<dbReference type="Gene3D" id="3.90.226.10">
    <property type="entry name" value="2-enoyl-CoA Hydratase, Chain A, domain 1"/>
    <property type="match status" value="2"/>
</dbReference>
<evidence type="ECO:0000256" key="5">
    <source>
        <dbReference type="ARBA" id="ARBA00011664"/>
    </source>
</evidence>
<keyword evidence="11 16" id="KW-0067">ATP-binding</keyword>
<keyword evidence="7 16" id="KW-0444">Lipid biosynthesis</keyword>
<dbReference type="GO" id="GO:0006633">
    <property type="term" value="P:fatty acid biosynthetic process"/>
    <property type="evidence" value="ECO:0007669"/>
    <property type="project" value="UniProtKB-KW"/>
</dbReference>
<dbReference type="GO" id="GO:0016743">
    <property type="term" value="F:carboxyl- or carbamoyltransferase activity"/>
    <property type="evidence" value="ECO:0007669"/>
    <property type="project" value="UniProtKB-UniRule"/>
</dbReference>
<comment type="similarity">
    <text evidence="3">In the C-terminal section; belongs to the AccA family.</text>
</comment>
<proteinExistence type="inferred from homology"/>
<comment type="function">
    <text evidence="14 16">Component of the acetyl coenzyme A carboxylase (ACC) complex. Biotin carboxylase (BC) catalyzes the carboxylation of biotin on its carrier protein (BCCP) and then the CO(2) group is transferred by the transcarboxylase to acetyl-CoA to form malonyl-CoA.</text>
</comment>
<dbReference type="SUPFAM" id="SSF52096">
    <property type="entry name" value="ClpP/crotonase"/>
    <property type="match status" value="2"/>
</dbReference>
<keyword evidence="6 16" id="KW-0963">Cytoplasm</keyword>
<dbReference type="GO" id="GO:0008270">
    <property type="term" value="F:zinc ion binding"/>
    <property type="evidence" value="ECO:0007669"/>
    <property type="project" value="UniProtKB-UniRule"/>
</dbReference>
<evidence type="ECO:0000259" key="18">
    <source>
        <dbReference type="PROSITE" id="PS50980"/>
    </source>
</evidence>
<dbReference type="InterPro" id="IPR011762">
    <property type="entry name" value="COA_CT_N"/>
</dbReference>
<evidence type="ECO:0000256" key="1">
    <source>
        <dbReference type="ARBA" id="ARBA00004496"/>
    </source>
</evidence>
<evidence type="ECO:0000256" key="9">
    <source>
        <dbReference type="ARBA" id="ARBA00022741"/>
    </source>
</evidence>
<protein>
    <recommendedName>
        <fullName evidence="16">Acetyl-coenzyme A carboxylase carboxyl transferase subunit beta</fullName>
        <shortName evidence="16">ACCase subunit beta</shortName>
        <shortName evidence="16">Acetyl-CoA carboxylase carboxyltransferase subunit beta</shortName>
        <ecNumber evidence="16">2.1.3.15</ecNumber>
    </recommendedName>
</protein>
<comment type="subcellular location">
    <subcellularLocation>
        <location evidence="1 16">Cytoplasm</location>
    </subcellularLocation>
</comment>
<dbReference type="PROSITE" id="PS50989">
    <property type="entry name" value="COA_CT_CTER"/>
    <property type="match status" value="1"/>
</dbReference>
<accession>A0A2A9HDZ2</accession>
<evidence type="ECO:0000256" key="14">
    <source>
        <dbReference type="ARBA" id="ARBA00025280"/>
    </source>
</evidence>
<keyword evidence="16" id="KW-0863">Zinc-finger</keyword>
<dbReference type="Proteomes" id="UP000223071">
    <property type="component" value="Unassembled WGS sequence"/>
</dbReference>
<dbReference type="GO" id="GO:0009317">
    <property type="term" value="C:acetyl-CoA carboxylase complex"/>
    <property type="evidence" value="ECO:0007669"/>
    <property type="project" value="InterPro"/>
</dbReference>
<comment type="subunit">
    <text evidence="5">Acetyl-CoA carboxylase is a heterotetramer composed of biotin carboxyl carrier protein (AccB), biotin carboxylase (AccC) and two subunits of ACCase subunit beta/alpha.</text>
</comment>
<comment type="catalytic activity">
    <reaction evidence="15 16">
        <text>N(6)-carboxybiotinyl-L-lysyl-[protein] + acetyl-CoA = N(6)-biotinyl-L-lysyl-[protein] + malonyl-CoA</text>
        <dbReference type="Rhea" id="RHEA:54728"/>
        <dbReference type="Rhea" id="RHEA-COMP:10505"/>
        <dbReference type="Rhea" id="RHEA-COMP:10506"/>
        <dbReference type="ChEBI" id="CHEBI:57288"/>
        <dbReference type="ChEBI" id="CHEBI:57384"/>
        <dbReference type="ChEBI" id="CHEBI:83144"/>
        <dbReference type="ChEBI" id="CHEBI:83145"/>
        <dbReference type="EC" id="2.1.3.15"/>
    </reaction>
</comment>
<feature type="compositionally biased region" description="Basic and acidic residues" evidence="17">
    <location>
        <begin position="9"/>
        <end position="20"/>
    </location>
</feature>
<feature type="binding site" evidence="16">
    <location>
        <position position="45"/>
    </location>
    <ligand>
        <name>Zn(2+)</name>
        <dbReference type="ChEBI" id="CHEBI:29105"/>
    </ligand>
</feature>
<dbReference type="PRINTS" id="PR01070">
    <property type="entry name" value="ACCCTRFRASEB"/>
</dbReference>
<dbReference type="GO" id="GO:0005524">
    <property type="term" value="F:ATP binding"/>
    <property type="evidence" value="ECO:0007669"/>
    <property type="project" value="UniProtKB-KW"/>
</dbReference>
<evidence type="ECO:0000256" key="17">
    <source>
        <dbReference type="SAM" id="MobiDB-lite"/>
    </source>
</evidence>
<feature type="binding site" evidence="16">
    <location>
        <position position="29"/>
    </location>
    <ligand>
        <name>Zn(2+)</name>
        <dbReference type="ChEBI" id="CHEBI:29105"/>
    </ligand>
</feature>
<dbReference type="AlphaFoldDB" id="A0A2A9HDZ2"/>
<dbReference type="InterPro" id="IPR000438">
    <property type="entry name" value="Acetyl_CoA_COase_Trfase_b_su"/>
</dbReference>
<name>A0A2A9HDZ2_TEPT2</name>
<dbReference type="PROSITE" id="PS50980">
    <property type="entry name" value="COA_CT_NTER"/>
    <property type="match status" value="1"/>
</dbReference>
<dbReference type="Pfam" id="PF03255">
    <property type="entry name" value="ACCA"/>
    <property type="match status" value="1"/>
</dbReference>
<feature type="binding site" evidence="16">
    <location>
        <position position="26"/>
    </location>
    <ligand>
        <name>Zn(2+)</name>
        <dbReference type="ChEBI" id="CHEBI:29105"/>
    </ligand>
</feature>
<sequence length="597" mass="64678">MKGIRSILRRGEEHPEAGEGRQPERCLACGALLEGSRLYERYRVCHACGFHFHLTALERIATLADLGTFHEDDRGISAIDPLSFPGSGRHSYRSRVIQEQRRTRLTEAAVTGRATIGGHDVVIGVVDFAFLGGSIGVAAGERLARAFERARARRVPVVLVCSTSGTRMQEGLLALMQGPRIAVAVERFAREGLPYVCILTDPTTGSAYTGFINLADILIAEPNALVGYAALRALEETTKNGLPEGAHTSEAHLRHGLLDAVVARPQLRETVAGLLDLLSRGRLAEGSPGGQGGHLHHTPRPAWQQVQLSRHEDRPTAREFIERMTTAFFELRGDRSGTDDPAVVAGIGAIDGEAAVFVGQVRPHGSEGNGLIGPAGFRKAERAFRLASRLRLPVVTLVDTAGADPSLAAEEAGLGHAVARCMAAMLAVQSPTVAVITGEGNSEAAMAMATADRVLMLDNAVYEVVRPEDAAAVLDGGPAEVAERLRLTSHDCLRLGIVDHTVPEPGEGAHTNHAEAAALLRRAITRELARLRRMRQKRRLEARYARYRETGSTHSRIRGRLERRWAHLQDRIGGAVDRLRGRAFRRRADFPDEGIPV</sequence>
<comment type="similarity">
    <text evidence="4">In the N-terminal section; belongs to the AccD/PCCB family.</text>
</comment>
<keyword evidence="12 16" id="KW-0443">Lipid metabolism</keyword>
<feature type="zinc finger region" description="C4-type" evidence="16">
    <location>
        <begin position="26"/>
        <end position="48"/>
    </location>
</feature>
<dbReference type="InterPro" id="IPR011763">
    <property type="entry name" value="COA_CT_C"/>
</dbReference>
<organism evidence="20 21">
    <name type="scientific">Tepidiforma thermophila (strain KCTC 52669 / CGMCC 1.13589 / G233)</name>
    <dbReference type="NCBI Taxonomy" id="2761530"/>
    <lineage>
        <taxon>Bacteria</taxon>
        <taxon>Bacillati</taxon>
        <taxon>Chloroflexota</taxon>
        <taxon>Tepidiformia</taxon>
        <taxon>Tepidiformales</taxon>
        <taxon>Tepidiformaceae</taxon>
        <taxon>Tepidiforma</taxon>
    </lineage>
</organism>
<evidence type="ECO:0000256" key="10">
    <source>
        <dbReference type="ARBA" id="ARBA00022832"/>
    </source>
</evidence>
<evidence type="ECO:0000256" key="2">
    <source>
        <dbReference type="ARBA" id="ARBA00004956"/>
    </source>
</evidence>
<comment type="cofactor">
    <cofactor evidence="16">
        <name>Zn(2+)</name>
        <dbReference type="ChEBI" id="CHEBI:29105"/>
    </cofactor>
    <text evidence="16">Binds 1 zinc ion per subunit.</text>
</comment>
<dbReference type="GO" id="GO:0003989">
    <property type="term" value="F:acetyl-CoA carboxylase activity"/>
    <property type="evidence" value="ECO:0007669"/>
    <property type="project" value="InterPro"/>
</dbReference>
<gene>
    <name evidence="16" type="primary">accD</name>
    <name evidence="20" type="ORF">A9A59_1437</name>
</gene>
<dbReference type="InterPro" id="IPR029045">
    <property type="entry name" value="ClpP/crotonase-like_dom_sf"/>
</dbReference>
<comment type="similarity">
    <text evidence="16">Belongs to the AccD/PCCB family.</text>
</comment>
<evidence type="ECO:0000256" key="13">
    <source>
        <dbReference type="ARBA" id="ARBA00023160"/>
    </source>
</evidence>
<feature type="region of interest" description="Disordered" evidence="17">
    <location>
        <begin position="1"/>
        <end position="20"/>
    </location>
</feature>
<feature type="binding site" evidence="16">
    <location>
        <position position="48"/>
    </location>
    <ligand>
        <name>Zn(2+)</name>
        <dbReference type="ChEBI" id="CHEBI:29105"/>
    </ligand>
</feature>
<dbReference type="EMBL" id="PDJQ01000001">
    <property type="protein sequence ID" value="PFG74224.1"/>
    <property type="molecule type" value="Genomic_DNA"/>
</dbReference>
<comment type="subunit">
    <text evidence="16">Acetyl-CoA carboxylase is a heterohexamer composed of biotin carboxyl carrier protein (AccB), biotin carboxylase (AccC) and two subunits each of ACCase subunit alpha (AccA) and ACCase subunit beta (AccD).</text>
</comment>
<evidence type="ECO:0000256" key="15">
    <source>
        <dbReference type="ARBA" id="ARBA00049152"/>
    </source>
</evidence>
<evidence type="ECO:0000256" key="8">
    <source>
        <dbReference type="ARBA" id="ARBA00022679"/>
    </source>
</evidence>
<evidence type="ECO:0000313" key="21">
    <source>
        <dbReference type="Proteomes" id="UP000223071"/>
    </source>
</evidence>
<evidence type="ECO:0000256" key="16">
    <source>
        <dbReference type="HAMAP-Rule" id="MF_01395"/>
    </source>
</evidence>
<keyword evidence="13 16" id="KW-0275">Fatty acid biosynthesis</keyword>
<dbReference type="PANTHER" id="PTHR42853">
    <property type="entry name" value="ACETYL-COENZYME A CARBOXYLASE CARBOXYL TRANSFERASE SUBUNIT ALPHA"/>
    <property type="match status" value="1"/>
</dbReference>
<evidence type="ECO:0000256" key="7">
    <source>
        <dbReference type="ARBA" id="ARBA00022516"/>
    </source>
</evidence>
<evidence type="ECO:0000256" key="12">
    <source>
        <dbReference type="ARBA" id="ARBA00023098"/>
    </source>
</evidence>
<keyword evidence="10 16" id="KW-0276">Fatty acid metabolism</keyword>
<keyword evidence="21" id="KW-1185">Reference proteome</keyword>
<dbReference type="GO" id="GO:2001295">
    <property type="term" value="P:malonyl-CoA biosynthetic process"/>
    <property type="evidence" value="ECO:0007669"/>
    <property type="project" value="UniProtKB-UniRule"/>
</dbReference>
<dbReference type="EC" id="2.1.3.15" evidence="16"/>
<evidence type="ECO:0000256" key="3">
    <source>
        <dbReference type="ARBA" id="ARBA00006276"/>
    </source>
</evidence>
<reference evidence="20 21" key="1">
    <citation type="submission" date="2017-09" db="EMBL/GenBank/DDBJ databases">
        <title>Sequencing the genomes of two abundant thermophiles in Great Basin hot springs: Thermocrinis jamiesonii and novel Chloroflexi Thermoflexus hugenholtzii.</title>
        <authorList>
            <person name="Hedlund B."/>
        </authorList>
    </citation>
    <scope>NUCLEOTIDE SEQUENCE [LARGE SCALE GENOMIC DNA]</scope>
    <source>
        <strain evidence="20 21">G233</strain>
    </source>
</reference>
<evidence type="ECO:0000259" key="19">
    <source>
        <dbReference type="PROSITE" id="PS50989"/>
    </source>
</evidence>
<keyword evidence="16" id="KW-0862">Zinc</keyword>
<evidence type="ECO:0000313" key="20">
    <source>
        <dbReference type="EMBL" id="PFG74224.1"/>
    </source>
</evidence>
<dbReference type="RefSeq" id="WP_098503627.1">
    <property type="nucleotide sequence ID" value="NZ_PDJQ01000001.1"/>
</dbReference>
<evidence type="ECO:0000256" key="4">
    <source>
        <dbReference type="ARBA" id="ARBA00010284"/>
    </source>
</evidence>
<dbReference type="PANTHER" id="PTHR42853:SF3">
    <property type="entry name" value="ACETYL-COENZYME A CARBOXYLASE CARBOXYL TRANSFERASE SUBUNIT ALPHA, CHLOROPLASTIC"/>
    <property type="match status" value="1"/>
</dbReference>
<feature type="domain" description="CoA carboxyltransferase C-terminal" evidence="19">
    <location>
        <begin position="294"/>
        <end position="530"/>
    </location>
</feature>
<dbReference type="HAMAP" id="MF_01395">
    <property type="entry name" value="AcetylCoA_CT_beta"/>
    <property type="match status" value="1"/>
</dbReference>
<evidence type="ECO:0000256" key="6">
    <source>
        <dbReference type="ARBA" id="ARBA00022490"/>
    </source>
</evidence>
<dbReference type="UniPathway" id="UPA00655">
    <property type="reaction ID" value="UER00711"/>
</dbReference>
<keyword evidence="9 16" id="KW-0547">Nucleotide-binding</keyword>
<keyword evidence="8 16" id="KW-0808">Transferase</keyword>
<comment type="caution">
    <text evidence="20">The sequence shown here is derived from an EMBL/GenBank/DDBJ whole genome shotgun (WGS) entry which is preliminary data.</text>
</comment>
<comment type="pathway">
    <text evidence="2 16">Lipid metabolism; malonyl-CoA biosynthesis; malonyl-CoA from acetyl-CoA: step 1/1.</text>
</comment>
<evidence type="ECO:0000256" key="11">
    <source>
        <dbReference type="ARBA" id="ARBA00022840"/>
    </source>
</evidence>
<feature type="domain" description="CoA carboxyltransferase N-terminal" evidence="18">
    <location>
        <begin position="22"/>
        <end position="293"/>
    </location>
</feature>
<keyword evidence="16" id="KW-0479">Metal-binding</keyword>
<dbReference type="InterPro" id="IPR001095">
    <property type="entry name" value="Acetyl_CoA_COase_a_su"/>
</dbReference>